<protein>
    <submittedName>
        <fullName evidence="1">Uncharacterized protein</fullName>
    </submittedName>
</protein>
<comment type="caution">
    <text evidence="1">The sequence shown here is derived from an EMBL/GenBank/DDBJ whole genome shotgun (WGS) entry which is preliminary data.</text>
</comment>
<dbReference type="EMBL" id="CAJNNW010014119">
    <property type="protein sequence ID" value="CAE8656239.1"/>
    <property type="molecule type" value="Genomic_DNA"/>
</dbReference>
<dbReference type="Proteomes" id="UP000626109">
    <property type="component" value="Unassembled WGS sequence"/>
</dbReference>
<name>A0A813IMJ4_POLGL</name>
<evidence type="ECO:0000313" key="1">
    <source>
        <dbReference type="EMBL" id="CAE8656239.1"/>
    </source>
</evidence>
<organism evidence="1 2">
    <name type="scientific">Polarella glacialis</name>
    <name type="common">Dinoflagellate</name>
    <dbReference type="NCBI Taxonomy" id="89957"/>
    <lineage>
        <taxon>Eukaryota</taxon>
        <taxon>Sar</taxon>
        <taxon>Alveolata</taxon>
        <taxon>Dinophyceae</taxon>
        <taxon>Suessiales</taxon>
        <taxon>Suessiaceae</taxon>
        <taxon>Polarella</taxon>
    </lineage>
</organism>
<dbReference type="AlphaFoldDB" id="A0A813IMJ4"/>
<evidence type="ECO:0000313" key="2">
    <source>
        <dbReference type="Proteomes" id="UP000626109"/>
    </source>
</evidence>
<reference evidence="1" key="1">
    <citation type="submission" date="2021-02" db="EMBL/GenBank/DDBJ databases">
        <authorList>
            <person name="Dougan E. K."/>
            <person name="Rhodes N."/>
            <person name="Thang M."/>
            <person name="Chan C."/>
        </authorList>
    </citation>
    <scope>NUCLEOTIDE SEQUENCE</scope>
</reference>
<accession>A0A813IMJ4</accession>
<feature type="non-terminal residue" evidence="1">
    <location>
        <position position="1"/>
    </location>
</feature>
<sequence>VQLFYACGRLGLHKEPLTQRLAQLLRPKAATLPPQHVANCLFALARLSICTDEFASLLGALQVRITRKEVDFQPQQLANILHALAAIHGEQAGPQLVPAPLPGTVVPSVVDRVLRSGSAWESHPQLLASVAVSCAQLRQRSAPLFSLVGRTVRAAGTSTLSKQGLSDLLGAFAVRAAGTSTLSKQGLSDLLGAFAVVGLFDLDVFSWALGQLNSGGLTSVPLDCLMSTLAALDYANQEGGQAGSSSMPAVTMLFPQCPEPFRLEVQSFYERLGLSMLTQSRQLQAPLLEETAMAFARAGLIDAVPPFDLLSPSSRAMLKVSALATPLREPLSRRRRYSAREVGGKDGEIDIGAHASESALSAPGDETILDRLLKELSSSSSVGSSSSSTARPWAAEGARPARLLAKYAALLPEGGAKRERLSVESAVLDPLLRCLGDILRDRASSLSFDDIAAALETLADAGVRPRAVVEALASAAEARGFPNPSGADGGASLTSVAALCYGLQSTGHGLRPGFREKLVEFVASASSGQWPLQQLRPLSRLLAALISSDRKQSRSTSVLATGSSSSPALTGLLLAILRE</sequence>
<gene>
    <name evidence="1" type="ORF">PGLA2088_LOCUS12050</name>
</gene>
<proteinExistence type="predicted"/>
<feature type="non-terminal residue" evidence="1">
    <location>
        <position position="579"/>
    </location>
</feature>